<dbReference type="AlphaFoldDB" id="A0AA38W0T4"/>
<dbReference type="Pfam" id="PF00551">
    <property type="entry name" value="Formyl_trans_N"/>
    <property type="match status" value="1"/>
</dbReference>
<keyword evidence="5" id="KW-0658">Purine biosynthesis</keyword>
<evidence type="ECO:0000256" key="4">
    <source>
        <dbReference type="ARBA" id="ARBA00022679"/>
    </source>
</evidence>
<comment type="caution">
    <text evidence="11">The sequence shown here is derived from an EMBL/GenBank/DDBJ whole genome shotgun (WGS) entry which is preliminary data.</text>
</comment>
<evidence type="ECO:0000256" key="5">
    <source>
        <dbReference type="ARBA" id="ARBA00022755"/>
    </source>
</evidence>
<dbReference type="InterPro" id="IPR004607">
    <property type="entry name" value="GART"/>
</dbReference>
<dbReference type="Gene3D" id="3.40.50.170">
    <property type="entry name" value="Formyl transferase, N-terminal domain"/>
    <property type="match status" value="1"/>
</dbReference>
<name>A0AA38W0T4_9PEZI</name>
<dbReference type="GO" id="GO:0004644">
    <property type="term" value="F:phosphoribosylglycinamide formyltransferase activity"/>
    <property type="evidence" value="ECO:0007669"/>
    <property type="project" value="UniProtKB-EC"/>
</dbReference>
<keyword evidence="4" id="KW-0808">Transferase</keyword>
<sequence>MADTAASSTEPCRILVMASGNGTNFQALIDAVSSGRIPNSRIVRLFVNRKTAYATKRAEQAGVPWEYFNMIAGGFQAKGEKDPQRLTEARERYDAALAEKVKQERPDLIVLAGWMHVFTGAFLAPLGGLPTINLHPALPGKYDGASAIERAYEDFKAGKLENNRTGIMVHFVIQQVDRGQPIMVQEIECREGESLEQLEERIHSHEHELIVKATAKVVGDILAKREQR</sequence>
<evidence type="ECO:0000256" key="3">
    <source>
        <dbReference type="ARBA" id="ARBA00022076"/>
    </source>
</evidence>
<keyword evidence="12" id="KW-1185">Reference proteome</keyword>
<gene>
    <name evidence="11" type="ORF">NKR23_g715</name>
</gene>
<dbReference type="SUPFAM" id="SSF53328">
    <property type="entry name" value="Formyltransferase"/>
    <property type="match status" value="1"/>
</dbReference>
<dbReference type="EC" id="2.1.2.2" evidence="2"/>
<comment type="similarity">
    <text evidence="6">Belongs to the GART family.</text>
</comment>
<dbReference type="GO" id="GO:0005737">
    <property type="term" value="C:cytoplasm"/>
    <property type="evidence" value="ECO:0007669"/>
    <property type="project" value="TreeGrafter"/>
</dbReference>
<evidence type="ECO:0000313" key="11">
    <source>
        <dbReference type="EMBL" id="KAJ9157615.1"/>
    </source>
</evidence>
<evidence type="ECO:0000256" key="8">
    <source>
        <dbReference type="ARBA" id="ARBA00041682"/>
    </source>
</evidence>
<accession>A0AA38W0T4</accession>
<proteinExistence type="inferred from homology"/>
<feature type="domain" description="Formyl transferase N-terminal" evidence="10">
    <location>
        <begin position="13"/>
        <end position="214"/>
    </location>
</feature>
<evidence type="ECO:0000256" key="7">
    <source>
        <dbReference type="ARBA" id="ARBA00041324"/>
    </source>
</evidence>
<dbReference type="FunFam" id="3.40.50.170:FF:000009">
    <property type="entry name" value="Phosphoribosylglycinamide formyltransferase (Eurofung)"/>
    <property type="match status" value="1"/>
</dbReference>
<comment type="pathway">
    <text evidence="1">Purine metabolism; IMP biosynthesis via de novo pathway; N(2)-formyl-N(1)-(5-phospho-D-ribosyl)glycinamide from N(1)-(5-phospho-D-ribosyl)glycinamide (10-formyl THF route): step 1/1.</text>
</comment>
<dbReference type="EMBL" id="JANBVO010000001">
    <property type="protein sequence ID" value="KAJ9157615.1"/>
    <property type="molecule type" value="Genomic_DNA"/>
</dbReference>
<evidence type="ECO:0000259" key="10">
    <source>
        <dbReference type="Pfam" id="PF00551"/>
    </source>
</evidence>
<reference evidence="11" key="1">
    <citation type="submission" date="2022-07" db="EMBL/GenBank/DDBJ databases">
        <title>Fungi with potential for degradation of polypropylene.</title>
        <authorList>
            <person name="Gostincar C."/>
        </authorList>
    </citation>
    <scope>NUCLEOTIDE SEQUENCE</scope>
    <source>
        <strain evidence="11">EXF-13308</strain>
    </source>
</reference>
<evidence type="ECO:0000256" key="1">
    <source>
        <dbReference type="ARBA" id="ARBA00005054"/>
    </source>
</evidence>
<dbReference type="PANTHER" id="PTHR43369:SF2">
    <property type="entry name" value="PHOSPHORIBOSYLGLYCINAMIDE FORMYLTRANSFERASE"/>
    <property type="match status" value="1"/>
</dbReference>
<protein>
    <recommendedName>
        <fullName evidence="3">Phosphoribosylglycinamide formyltransferase</fullName>
        <ecNumber evidence="2">2.1.2.2</ecNumber>
    </recommendedName>
    <alternativeName>
        <fullName evidence="8">5'-phosphoribosylglycinamide transformylase</fullName>
    </alternativeName>
    <alternativeName>
        <fullName evidence="7">GAR transformylase</fullName>
    </alternativeName>
</protein>
<dbReference type="HAMAP" id="MF_01930">
    <property type="entry name" value="PurN"/>
    <property type="match status" value="1"/>
</dbReference>
<dbReference type="InterPro" id="IPR002376">
    <property type="entry name" value="Formyl_transf_N"/>
</dbReference>
<dbReference type="PANTHER" id="PTHR43369">
    <property type="entry name" value="PHOSPHORIBOSYLGLYCINAMIDE FORMYLTRANSFERASE"/>
    <property type="match status" value="1"/>
</dbReference>
<comment type="catalytic activity">
    <reaction evidence="9">
        <text>N(1)-(5-phospho-beta-D-ribosyl)glycinamide + (6R)-10-formyltetrahydrofolate = N(2)-formyl-N(1)-(5-phospho-beta-D-ribosyl)glycinamide + (6S)-5,6,7,8-tetrahydrofolate + H(+)</text>
        <dbReference type="Rhea" id="RHEA:15053"/>
        <dbReference type="ChEBI" id="CHEBI:15378"/>
        <dbReference type="ChEBI" id="CHEBI:57453"/>
        <dbReference type="ChEBI" id="CHEBI:143788"/>
        <dbReference type="ChEBI" id="CHEBI:147286"/>
        <dbReference type="ChEBI" id="CHEBI:195366"/>
        <dbReference type="EC" id="2.1.2.2"/>
    </reaction>
</comment>
<dbReference type="NCBIfam" id="TIGR00639">
    <property type="entry name" value="PurN"/>
    <property type="match status" value="1"/>
</dbReference>
<dbReference type="InterPro" id="IPR036477">
    <property type="entry name" value="Formyl_transf_N_sf"/>
</dbReference>
<evidence type="ECO:0000256" key="9">
    <source>
        <dbReference type="ARBA" id="ARBA00047664"/>
    </source>
</evidence>
<dbReference type="Proteomes" id="UP001174694">
    <property type="component" value="Unassembled WGS sequence"/>
</dbReference>
<dbReference type="GO" id="GO:0006189">
    <property type="term" value="P:'de novo' IMP biosynthetic process"/>
    <property type="evidence" value="ECO:0007669"/>
    <property type="project" value="InterPro"/>
</dbReference>
<evidence type="ECO:0000313" key="12">
    <source>
        <dbReference type="Proteomes" id="UP001174694"/>
    </source>
</evidence>
<evidence type="ECO:0000256" key="6">
    <source>
        <dbReference type="ARBA" id="ARBA00038440"/>
    </source>
</evidence>
<organism evidence="11 12">
    <name type="scientific">Pleurostoma richardsiae</name>
    <dbReference type="NCBI Taxonomy" id="41990"/>
    <lineage>
        <taxon>Eukaryota</taxon>
        <taxon>Fungi</taxon>
        <taxon>Dikarya</taxon>
        <taxon>Ascomycota</taxon>
        <taxon>Pezizomycotina</taxon>
        <taxon>Sordariomycetes</taxon>
        <taxon>Sordariomycetidae</taxon>
        <taxon>Calosphaeriales</taxon>
        <taxon>Pleurostomataceae</taxon>
        <taxon>Pleurostoma</taxon>
    </lineage>
</organism>
<evidence type="ECO:0000256" key="2">
    <source>
        <dbReference type="ARBA" id="ARBA00012254"/>
    </source>
</evidence>
<dbReference type="CDD" id="cd08645">
    <property type="entry name" value="FMT_core_GART"/>
    <property type="match status" value="1"/>
</dbReference>